<comment type="caution">
    <text evidence="1">The sequence shown here is derived from an EMBL/GenBank/DDBJ whole genome shotgun (WGS) entry which is preliminary data.</text>
</comment>
<dbReference type="RefSeq" id="WP_302076912.1">
    <property type="nucleotide sequence ID" value="NZ_JAUKWQ010000003.1"/>
</dbReference>
<name>A0ABT8SXL1_9HYPH</name>
<reference evidence="1" key="1">
    <citation type="journal article" date="2015" name="Int. J. Syst. Evol. Microbiol.">
        <title>Rhizobium oryzicola sp. nov., potential plant-growth-promoting endophytic bacteria isolated from rice roots.</title>
        <authorList>
            <person name="Zhang X.X."/>
            <person name="Gao J.S."/>
            <person name="Cao Y.H."/>
            <person name="Sheirdil R.A."/>
            <person name="Wang X.C."/>
            <person name="Zhang L."/>
        </authorList>
    </citation>
    <scope>NUCLEOTIDE SEQUENCE</scope>
    <source>
        <strain evidence="1">05753</strain>
    </source>
</reference>
<dbReference type="Proteomes" id="UP001169006">
    <property type="component" value="Unassembled WGS sequence"/>
</dbReference>
<reference evidence="1" key="2">
    <citation type="submission" date="2023-07" db="EMBL/GenBank/DDBJ databases">
        <authorList>
            <person name="Sun H."/>
        </authorList>
    </citation>
    <scope>NUCLEOTIDE SEQUENCE</scope>
    <source>
        <strain evidence="1">05753</strain>
    </source>
</reference>
<gene>
    <name evidence="1" type="ORF">Q2T52_11680</name>
</gene>
<evidence type="ECO:0000313" key="2">
    <source>
        <dbReference type="Proteomes" id="UP001169006"/>
    </source>
</evidence>
<organism evidence="1 2">
    <name type="scientific">Rhizobium oryzicola</name>
    <dbReference type="NCBI Taxonomy" id="1232668"/>
    <lineage>
        <taxon>Bacteria</taxon>
        <taxon>Pseudomonadati</taxon>
        <taxon>Pseudomonadota</taxon>
        <taxon>Alphaproteobacteria</taxon>
        <taxon>Hyphomicrobiales</taxon>
        <taxon>Rhizobiaceae</taxon>
        <taxon>Rhizobium/Agrobacterium group</taxon>
        <taxon>Rhizobium</taxon>
    </lineage>
</organism>
<keyword evidence="2" id="KW-1185">Reference proteome</keyword>
<proteinExistence type="predicted"/>
<dbReference type="EMBL" id="JAUKWQ010000003">
    <property type="protein sequence ID" value="MDO1582741.1"/>
    <property type="molecule type" value="Genomic_DNA"/>
</dbReference>
<sequence>MNSFEIGRELTAVTMGIDAFERGKARGQSLLDGEGLVPIYMGSDIIGPRIYEDWESCRADLTALDEAIEDLPEGARKVFLKDMVMSLQVATRLFSGLTPSFEEKVEVLVGAQKGREPESVIHAATSNLDRLLASSGFVTGTLKQRVHAWEEARAIPVEKIETVFRELMTEAKARTDRMIFDTGSYDMTLNPVRDTHYTARCGFNAGKMDLNLDIRFTRAALKHLVCHEVFPGHSTQLLYTRAEVDAGRAPADALLITANAVTGCVQEGIGDQGVHLIDFIEDADDMIHMELRRLRSASQTSAAWMLMVEGLPADQVADFLRNVAIGQEAWITGRLRMAAHPFRGPFISSYFAGNESVRRVRERVTAEQWPEFLVQLYGRANSPASLEMFPQTAN</sequence>
<protein>
    <submittedName>
        <fullName evidence="1">Uncharacterized protein</fullName>
    </submittedName>
</protein>
<evidence type="ECO:0000313" key="1">
    <source>
        <dbReference type="EMBL" id="MDO1582741.1"/>
    </source>
</evidence>
<accession>A0ABT8SXL1</accession>